<dbReference type="FunFam" id="3.40.50.2020:FF:000006">
    <property type="entry name" value="Hypoxanthine phosphoribosyltransferase"/>
    <property type="match status" value="1"/>
</dbReference>
<dbReference type="GO" id="GO:0006166">
    <property type="term" value="P:purine ribonucleoside salvage"/>
    <property type="evidence" value="ECO:0007669"/>
    <property type="project" value="UniProtKB-KW"/>
</dbReference>
<dbReference type="GO" id="GO:0004422">
    <property type="term" value="F:hypoxanthine phosphoribosyltransferase activity"/>
    <property type="evidence" value="ECO:0007669"/>
    <property type="project" value="InterPro"/>
</dbReference>
<sequence>MMKIDKDDLIEKVLIDEESLNLKIKQLAKTLNEHYADRDELILICILKGSVMFMTELAKNLNIETKMEFMSVSSYENNTYSSGNVKILMDLDIDIKDKEVLIVEDIIDTGYTLKKIKETLLKREPKDLKIITLLDKPERREVDIKPDYTGFKIPNDYVVGFGLDYNQLYRNLAYIGVVKRSVYEDIEEIK</sequence>
<evidence type="ECO:0000256" key="15">
    <source>
        <dbReference type="ARBA" id="ARBA00049402"/>
    </source>
</evidence>
<reference evidence="18 19" key="1">
    <citation type="submission" date="2008-10" db="EMBL/GenBank/DDBJ databases">
        <authorList>
            <person name="Qin X."/>
            <person name="Bachman B."/>
            <person name="Battles P."/>
            <person name="Bell A."/>
            <person name="Bess C."/>
            <person name="Bickham C."/>
            <person name="Chaboub L."/>
            <person name="Chen D."/>
            <person name="Coyle M."/>
            <person name="Deiros D.R."/>
            <person name="Dinh H."/>
            <person name="Forbes L."/>
            <person name="Fowler G."/>
            <person name="Francisco L."/>
            <person name="Fu Q."/>
            <person name="Gubbala S."/>
            <person name="Hale W."/>
            <person name="Han Y."/>
            <person name="Hemphill L."/>
            <person name="Highlander S.K."/>
            <person name="Hirani K."/>
            <person name="Hogues M."/>
            <person name="Jackson L."/>
            <person name="Jakkamsetti A."/>
            <person name="Javaid M."/>
            <person name="Jiang H."/>
            <person name="Korchina V."/>
            <person name="Kovar C."/>
            <person name="Lara F."/>
            <person name="Lee S."/>
            <person name="Mata R."/>
            <person name="Mathew T."/>
            <person name="Moen C."/>
            <person name="Morales K."/>
            <person name="Munidasa M."/>
            <person name="Nazareth L."/>
            <person name="Ngo R."/>
            <person name="Nguyen L."/>
            <person name="Okwuonu G."/>
            <person name="Ongeri F."/>
            <person name="Patil S."/>
            <person name="Petrosino J."/>
            <person name="Pham C."/>
            <person name="Pham P."/>
            <person name="Pu L.-L."/>
            <person name="Puazo M."/>
            <person name="Raj R."/>
            <person name="Reid J."/>
            <person name="Rouhana J."/>
            <person name="Saada N."/>
            <person name="Shang Y."/>
            <person name="Simmons D."/>
            <person name="Thornton R."/>
            <person name="Warren J."/>
            <person name="Weissenberger G."/>
            <person name="Zhang J."/>
            <person name="Zhang L."/>
            <person name="Zhou C."/>
            <person name="Zhu D."/>
            <person name="Muzny D."/>
            <person name="Worley K."/>
            <person name="Gibbs R."/>
        </authorList>
    </citation>
    <scope>NUCLEOTIDE SEQUENCE [LARGE SCALE GENOMIC DNA]</scope>
    <source>
        <strain evidence="18 19">ATCC 51172</strain>
    </source>
</reference>
<evidence type="ECO:0000256" key="7">
    <source>
        <dbReference type="ARBA" id="ARBA00022490"/>
    </source>
</evidence>
<dbReference type="GO" id="GO:0000166">
    <property type="term" value="F:nucleotide binding"/>
    <property type="evidence" value="ECO:0007669"/>
    <property type="project" value="UniProtKB-KW"/>
</dbReference>
<dbReference type="Pfam" id="PF00156">
    <property type="entry name" value="Pribosyltran"/>
    <property type="match status" value="1"/>
</dbReference>
<keyword evidence="10 16" id="KW-0479">Metal-binding</keyword>
<dbReference type="eggNOG" id="COG0634">
    <property type="taxonomic scope" value="Bacteria"/>
</dbReference>
<comment type="subcellular location">
    <subcellularLocation>
        <location evidence="3 16">Cytoplasm</location>
    </subcellularLocation>
</comment>
<dbReference type="PANTHER" id="PTHR43340">
    <property type="entry name" value="HYPOXANTHINE-GUANINE PHOSPHORIBOSYLTRANSFERASE"/>
    <property type="match status" value="1"/>
</dbReference>
<keyword evidence="11 16" id="KW-0660">Purine salvage</keyword>
<keyword evidence="7 16" id="KW-0963">Cytoplasm</keyword>
<comment type="pathway">
    <text evidence="5">Purine metabolism; GMP biosynthesis via salvage pathway; GMP from guanine: step 1/1.</text>
</comment>
<dbReference type="AlphaFoldDB" id="C2BHQ1"/>
<evidence type="ECO:0000256" key="6">
    <source>
        <dbReference type="ARBA" id="ARBA00008391"/>
    </source>
</evidence>
<evidence type="ECO:0000256" key="12">
    <source>
        <dbReference type="ARBA" id="ARBA00022741"/>
    </source>
</evidence>
<dbReference type="GO" id="GO:0000287">
    <property type="term" value="F:magnesium ion binding"/>
    <property type="evidence" value="ECO:0007669"/>
    <property type="project" value="TreeGrafter"/>
</dbReference>
<comment type="caution">
    <text evidence="18">The sequence shown here is derived from an EMBL/GenBank/DDBJ whole genome shotgun (WGS) entry which is preliminary data.</text>
</comment>
<evidence type="ECO:0000256" key="8">
    <source>
        <dbReference type="ARBA" id="ARBA00022676"/>
    </source>
</evidence>
<keyword evidence="12 16" id="KW-0547">Nucleotide-binding</keyword>
<dbReference type="GO" id="GO:0005829">
    <property type="term" value="C:cytosol"/>
    <property type="evidence" value="ECO:0007669"/>
    <property type="project" value="TreeGrafter"/>
</dbReference>
<organism evidence="18 19">
    <name type="scientific">Anaerococcus lactolyticus ATCC 51172</name>
    <dbReference type="NCBI Taxonomy" id="525254"/>
    <lineage>
        <taxon>Bacteria</taxon>
        <taxon>Bacillati</taxon>
        <taxon>Bacillota</taxon>
        <taxon>Tissierellia</taxon>
        <taxon>Tissierellales</taxon>
        <taxon>Peptoniphilaceae</taxon>
        <taxon>Anaerococcus</taxon>
    </lineage>
</organism>
<dbReference type="InterPro" id="IPR005904">
    <property type="entry name" value="Hxn_phspho_trans"/>
</dbReference>
<evidence type="ECO:0000256" key="11">
    <source>
        <dbReference type="ARBA" id="ARBA00022726"/>
    </source>
</evidence>
<dbReference type="GO" id="GO:0052657">
    <property type="term" value="F:guanine phosphoribosyltransferase activity"/>
    <property type="evidence" value="ECO:0007669"/>
    <property type="project" value="UniProtKB-ARBA"/>
</dbReference>
<dbReference type="EC" id="2.4.2.8" evidence="16"/>
<evidence type="ECO:0000256" key="9">
    <source>
        <dbReference type="ARBA" id="ARBA00022679"/>
    </source>
</evidence>
<evidence type="ECO:0000256" key="3">
    <source>
        <dbReference type="ARBA" id="ARBA00004496"/>
    </source>
</evidence>
<keyword evidence="13 16" id="KW-0460">Magnesium</keyword>
<dbReference type="STRING" id="525254.HMPREF0072_1871"/>
<keyword evidence="8 16" id="KW-0328">Glycosyltransferase</keyword>
<dbReference type="InterPro" id="IPR029057">
    <property type="entry name" value="PRTase-like"/>
</dbReference>
<evidence type="ECO:0000256" key="2">
    <source>
        <dbReference type="ARBA" id="ARBA00002049"/>
    </source>
</evidence>
<dbReference type="Gene3D" id="3.40.50.2020">
    <property type="match status" value="1"/>
</dbReference>
<evidence type="ECO:0000256" key="10">
    <source>
        <dbReference type="ARBA" id="ARBA00022723"/>
    </source>
</evidence>
<dbReference type="InterPro" id="IPR050408">
    <property type="entry name" value="HGPRT"/>
</dbReference>
<dbReference type="NCBIfam" id="TIGR01203">
    <property type="entry name" value="HGPRTase"/>
    <property type="match status" value="1"/>
</dbReference>
<keyword evidence="19" id="KW-1185">Reference proteome</keyword>
<evidence type="ECO:0000256" key="14">
    <source>
        <dbReference type="ARBA" id="ARBA00048811"/>
    </source>
</evidence>
<dbReference type="GO" id="GO:0032264">
    <property type="term" value="P:IMP salvage"/>
    <property type="evidence" value="ECO:0007669"/>
    <property type="project" value="UniProtKB-UniPathway"/>
</dbReference>
<evidence type="ECO:0000313" key="19">
    <source>
        <dbReference type="Proteomes" id="UP000005984"/>
    </source>
</evidence>
<evidence type="ECO:0000259" key="17">
    <source>
        <dbReference type="Pfam" id="PF00156"/>
    </source>
</evidence>
<comment type="catalytic activity">
    <reaction evidence="14">
        <text>GMP + diphosphate = guanine + 5-phospho-alpha-D-ribose 1-diphosphate</text>
        <dbReference type="Rhea" id="RHEA:25424"/>
        <dbReference type="ChEBI" id="CHEBI:16235"/>
        <dbReference type="ChEBI" id="CHEBI:33019"/>
        <dbReference type="ChEBI" id="CHEBI:58017"/>
        <dbReference type="ChEBI" id="CHEBI:58115"/>
        <dbReference type="EC" id="2.4.2.8"/>
    </reaction>
    <physiologicalReaction direction="right-to-left" evidence="14">
        <dbReference type="Rhea" id="RHEA:25426"/>
    </physiologicalReaction>
</comment>
<gene>
    <name evidence="18" type="primary">hpt</name>
    <name evidence="18" type="ORF">HMPREF0072_1871</name>
</gene>
<evidence type="ECO:0000256" key="16">
    <source>
        <dbReference type="RuleBase" id="RU364099"/>
    </source>
</evidence>
<comment type="cofactor">
    <cofactor evidence="1 16">
        <name>Mg(2+)</name>
        <dbReference type="ChEBI" id="CHEBI:18420"/>
    </cofactor>
</comment>
<evidence type="ECO:0000256" key="13">
    <source>
        <dbReference type="ARBA" id="ARBA00022842"/>
    </source>
</evidence>
<name>C2BHQ1_9FIRM</name>
<comment type="catalytic activity">
    <reaction evidence="15">
        <text>IMP + diphosphate = hypoxanthine + 5-phospho-alpha-D-ribose 1-diphosphate</text>
        <dbReference type="Rhea" id="RHEA:17973"/>
        <dbReference type="ChEBI" id="CHEBI:17368"/>
        <dbReference type="ChEBI" id="CHEBI:33019"/>
        <dbReference type="ChEBI" id="CHEBI:58017"/>
        <dbReference type="ChEBI" id="CHEBI:58053"/>
        <dbReference type="EC" id="2.4.2.8"/>
    </reaction>
    <physiologicalReaction direction="right-to-left" evidence="15">
        <dbReference type="Rhea" id="RHEA:17975"/>
    </physiologicalReaction>
</comment>
<dbReference type="PANTHER" id="PTHR43340:SF1">
    <property type="entry name" value="HYPOXANTHINE PHOSPHORIBOSYLTRANSFERASE"/>
    <property type="match status" value="1"/>
</dbReference>
<dbReference type="Proteomes" id="UP000005984">
    <property type="component" value="Unassembled WGS sequence"/>
</dbReference>
<evidence type="ECO:0000256" key="5">
    <source>
        <dbReference type="ARBA" id="ARBA00004676"/>
    </source>
</evidence>
<evidence type="ECO:0000256" key="4">
    <source>
        <dbReference type="ARBA" id="ARBA00004669"/>
    </source>
</evidence>
<evidence type="ECO:0000313" key="18">
    <source>
        <dbReference type="EMBL" id="EEI85664.1"/>
    </source>
</evidence>
<dbReference type="SUPFAM" id="SSF53271">
    <property type="entry name" value="PRTase-like"/>
    <property type="match status" value="1"/>
</dbReference>
<comment type="similarity">
    <text evidence="6 16">Belongs to the purine/pyrimidine phosphoribosyltransferase family.</text>
</comment>
<evidence type="ECO:0000256" key="1">
    <source>
        <dbReference type="ARBA" id="ARBA00001946"/>
    </source>
</evidence>
<proteinExistence type="inferred from homology"/>
<keyword evidence="9 16" id="KW-0808">Transferase</keyword>
<feature type="domain" description="Phosphoribosyltransferase" evidence="17">
    <location>
        <begin position="22"/>
        <end position="165"/>
    </location>
</feature>
<protein>
    <recommendedName>
        <fullName evidence="16">Hypoxanthine phosphoribosyltransferase</fullName>
        <ecNumber evidence="16">2.4.2.8</ecNumber>
    </recommendedName>
</protein>
<dbReference type="GO" id="GO:0006178">
    <property type="term" value="P:guanine salvage"/>
    <property type="evidence" value="ECO:0007669"/>
    <property type="project" value="TreeGrafter"/>
</dbReference>
<comment type="pathway">
    <text evidence="4 16">Purine metabolism; IMP biosynthesis via salvage pathway; IMP from hypoxanthine: step 1/1.</text>
</comment>
<dbReference type="HOGENOM" id="CLU_073615_0_0_9"/>
<dbReference type="EMBL" id="ABYO01000248">
    <property type="protein sequence ID" value="EEI85664.1"/>
    <property type="molecule type" value="Genomic_DNA"/>
</dbReference>
<dbReference type="CDD" id="cd06223">
    <property type="entry name" value="PRTases_typeI"/>
    <property type="match status" value="1"/>
</dbReference>
<dbReference type="GO" id="GO:0046100">
    <property type="term" value="P:hypoxanthine metabolic process"/>
    <property type="evidence" value="ECO:0007669"/>
    <property type="project" value="TreeGrafter"/>
</dbReference>
<dbReference type="InterPro" id="IPR000836">
    <property type="entry name" value="PRTase_dom"/>
</dbReference>
<accession>C2BHQ1</accession>
<comment type="function">
    <text evidence="2">Purine salvage pathway enzyme that catalyzes the transfer of the ribosyl-5-phosphate group from 5-phospho-alpha-D-ribose 1-diphosphate (PRPP) to the N9 position of the 6-oxopurines hypoxanthine and guanine to form the corresponding ribonucleotides IMP (inosine 5'-monophosphate) and GMP (guanosine 5'-monophosphate), with the release of PPi.</text>
</comment>
<dbReference type="UniPathway" id="UPA00591">
    <property type="reaction ID" value="UER00648"/>
</dbReference>
<dbReference type="GO" id="GO:0032263">
    <property type="term" value="P:GMP salvage"/>
    <property type="evidence" value="ECO:0007669"/>
    <property type="project" value="TreeGrafter"/>
</dbReference>